<organism evidence="3 4">
    <name type="scientific">Purpureocillium lilacinum</name>
    <name type="common">Paecilomyces lilacinus</name>
    <dbReference type="NCBI Taxonomy" id="33203"/>
    <lineage>
        <taxon>Eukaryota</taxon>
        <taxon>Fungi</taxon>
        <taxon>Dikarya</taxon>
        <taxon>Ascomycota</taxon>
        <taxon>Pezizomycotina</taxon>
        <taxon>Sordariomycetes</taxon>
        <taxon>Hypocreomycetidae</taxon>
        <taxon>Hypocreales</taxon>
        <taxon>Ophiocordycipitaceae</taxon>
        <taxon>Purpureocillium</taxon>
    </lineage>
</organism>
<dbReference type="InterPro" id="IPR022617">
    <property type="entry name" value="Rad60/SUMO-like_dom"/>
</dbReference>
<accession>A0A179FEF4</accession>
<feature type="region of interest" description="Disordered" evidence="1">
    <location>
        <begin position="1"/>
        <end position="168"/>
    </location>
</feature>
<evidence type="ECO:0000256" key="1">
    <source>
        <dbReference type="SAM" id="MobiDB-lite"/>
    </source>
</evidence>
<dbReference type="SUPFAM" id="SSF54236">
    <property type="entry name" value="Ubiquitin-like"/>
    <property type="match status" value="1"/>
</dbReference>
<comment type="caution">
    <text evidence="3">The sequence shown here is derived from an EMBL/GenBank/DDBJ whole genome shotgun (WGS) entry which is preliminary data.</text>
</comment>
<gene>
    <name evidence="3" type="ORF">VFPBJ_11219</name>
</gene>
<feature type="domain" description="Rad60/SUMO-like" evidence="2">
    <location>
        <begin position="391"/>
        <end position="460"/>
    </location>
</feature>
<protein>
    <submittedName>
        <fullName evidence="3">Ubiquitin supergroup</fullName>
    </submittedName>
</protein>
<dbReference type="Gene3D" id="3.10.20.90">
    <property type="entry name" value="Phosphatidylinositol 3-kinase Catalytic Subunit, Chain A, domain 1"/>
    <property type="match status" value="1"/>
</dbReference>
<dbReference type="Proteomes" id="UP000078240">
    <property type="component" value="Unassembled WGS sequence"/>
</dbReference>
<dbReference type="Pfam" id="PF11976">
    <property type="entry name" value="Rad60-SLD"/>
    <property type="match status" value="1"/>
</dbReference>
<evidence type="ECO:0000259" key="2">
    <source>
        <dbReference type="Pfam" id="PF11976"/>
    </source>
</evidence>
<dbReference type="AlphaFoldDB" id="A0A179FEF4"/>
<feature type="compositionally biased region" description="Basic and acidic residues" evidence="1">
    <location>
        <begin position="132"/>
        <end position="144"/>
    </location>
</feature>
<feature type="compositionally biased region" description="Basic residues" evidence="1">
    <location>
        <begin position="84"/>
        <end position="93"/>
    </location>
</feature>
<name>A0A179FEF4_PURLI</name>
<feature type="compositionally biased region" description="Basic and acidic residues" evidence="1">
    <location>
        <begin position="57"/>
        <end position="70"/>
    </location>
</feature>
<evidence type="ECO:0000313" key="4">
    <source>
        <dbReference type="Proteomes" id="UP000078240"/>
    </source>
</evidence>
<sequence length="463" mass="52152">MVDGAAASPPKKLKRLPFKPTALRKTSSPKLAISEDDGDSKADGKGDNDDALALFRRAKEMEPIMEAERARRLKRKQQREGEKRKRASIKLGKRPLVNEDDDEPSLYHGSPMMEPRATAASDVTQGASGADPPEKSVTMDKARFSDLVTPPASKPSRIEFRPSADPVPSFEEAGTVAADSDSDSNAVFATPPKRRRSTYSIEVVDDCSSLLAPADEGTEFEEYVRKAEQQRARDQATLESCAHGGTAAVKEQVEVVVTSNLPNCIPLRARVLYTKQLKIVRDTWIAMQRKEGVDLMRQHPDDFILTWRRKRVYVSSTLLHLGIRPRNGRIWVDGKGKGGLADNGTRVHLEMWTPELFWEMERDEELRRQREAGELSESEYAGEEPAPEIKIRVILEARGFEVVKLTVRPQTMVKTLVTGFRAQRGIGLDKQLRLRFDGDWLHEHVTMEEAEVDDLNKFEVHFR</sequence>
<dbReference type="EMBL" id="LSBH01000016">
    <property type="protein sequence ID" value="OAQ63965.1"/>
    <property type="molecule type" value="Genomic_DNA"/>
</dbReference>
<evidence type="ECO:0000313" key="3">
    <source>
        <dbReference type="EMBL" id="OAQ63965.1"/>
    </source>
</evidence>
<proteinExistence type="predicted"/>
<dbReference type="InterPro" id="IPR029071">
    <property type="entry name" value="Ubiquitin-like_domsf"/>
</dbReference>
<reference evidence="3 4" key="1">
    <citation type="submission" date="2016-01" db="EMBL/GenBank/DDBJ databases">
        <title>Biosynthesis of antibiotic leucinostatins and their inhibition on Phytophthora in bio-control Purpureocillium lilacinum.</title>
        <authorList>
            <person name="Wang G."/>
            <person name="Liu Z."/>
            <person name="Lin R."/>
            <person name="Li E."/>
            <person name="Mao Z."/>
            <person name="Ling J."/>
            <person name="Yin W."/>
            <person name="Xie B."/>
        </authorList>
    </citation>
    <scope>NUCLEOTIDE SEQUENCE [LARGE SCALE GENOMIC DNA]</scope>
    <source>
        <strain evidence="3">PLBJ-1</strain>
    </source>
</reference>
<feature type="compositionally biased region" description="Basic and acidic residues" evidence="1">
    <location>
        <begin position="39"/>
        <end position="48"/>
    </location>
</feature>